<comment type="cofactor">
    <cofactor evidence="14 17">
        <name>Zn(2+)</name>
        <dbReference type="ChEBI" id="CHEBI:29105"/>
    </cofactor>
    <text evidence="14 17">Binds 1 zinc ion.</text>
</comment>
<feature type="domain" description="CMP/dCMP-type deaminase" evidence="18">
    <location>
        <begin position="5"/>
        <end position="127"/>
    </location>
</feature>
<evidence type="ECO:0000313" key="19">
    <source>
        <dbReference type="EMBL" id="ADG79166.1"/>
    </source>
</evidence>
<dbReference type="InterPro" id="IPR002125">
    <property type="entry name" value="CMP_dCMP_dom"/>
</dbReference>
<reference evidence="19 20" key="2">
    <citation type="journal article" date="2011" name="Stand. Genomic Sci.">
        <title>Complete genome sequence of Tsukamurella paurometabola type strain (no. 33).</title>
        <authorList>
            <person name="Munk A.C."/>
            <person name="Lapidus A."/>
            <person name="Lucas S."/>
            <person name="Nolan M."/>
            <person name="Tice H."/>
            <person name="Cheng J.F."/>
            <person name="Del Rio T.G."/>
            <person name="Goodwin L."/>
            <person name="Pitluck S."/>
            <person name="Liolios K."/>
            <person name="Huntemann M."/>
            <person name="Ivanova N."/>
            <person name="Mavromatis K."/>
            <person name="Mikhailova N."/>
            <person name="Pati A."/>
            <person name="Chen A."/>
            <person name="Palaniappan K."/>
            <person name="Tapia R."/>
            <person name="Han C."/>
            <person name="Land M."/>
            <person name="Hauser L."/>
            <person name="Chang Y.J."/>
            <person name="Jeffries C.D."/>
            <person name="Brettin T."/>
            <person name="Yasawong M."/>
            <person name="Brambilla E.M."/>
            <person name="Rohde M."/>
            <person name="Sikorski J."/>
            <person name="Goker M."/>
            <person name="Detter J.C."/>
            <person name="Woyke T."/>
            <person name="Bristow J."/>
            <person name="Eisen J.A."/>
            <person name="Markowitz V."/>
            <person name="Hugenholtz P."/>
            <person name="Kyrpides N.C."/>
            <person name="Klenk H.P."/>
        </authorList>
    </citation>
    <scope>NUCLEOTIDE SEQUENCE [LARGE SCALE GENOMIC DNA]</scope>
    <source>
        <strain evidence="20">ATCC 8368 / DSM 20162 / CCUG 35730 / CIP 100753 / JCM 10117 / KCTC 9821 / NBRC 16120 / NCIMB 702349 / NCTC 13040</strain>
    </source>
</reference>
<evidence type="ECO:0000256" key="17">
    <source>
        <dbReference type="PIRSR" id="PIRSR006769-3"/>
    </source>
</evidence>
<evidence type="ECO:0000256" key="3">
    <source>
        <dbReference type="ARBA" id="ARBA00004910"/>
    </source>
</evidence>
<dbReference type="PROSITE" id="PS00903">
    <property type="entry name" value="CYT_DCMP_DEAMINASES_1"/>
    <property type="match status" value="1"/>
</dbReference>
<sequence length="332" mass="33659">MTRPVDIDAALTLAIEESVAARGVSTPNPPVGAVILAADGTVAGRGRTAPAGGPHAEVVALAEAGDAARGGTAVVTLEPCDHTGRTGPCTQALIAAGIARVAYAAADPNPVAAGGAATLRSAGLDVTHLGVEPWPLTEWLFRQRHGRPMVTVKLAATVDGRIAAPDGTSQWITGPAARARVHAERAQLDAIIVGTGTVAVDDPALTARRPDGSLYRHQPNRIVIGDREVSSGAKIFAAPGKVVRVHGHDPRAALAAAADAVHVQVEGGSTVIGAFLAAGLVDRVQAYIAPVLLGAGLAALSVPGIGTLGDALRMRLDSVERLGDDVLLTLLR</sequence>
<feature type="binding site" evidence="16">
    <location>
        <position position="266"/>
    </location>
    <ligand>
        <name>substrate</name>
    </ligand>
</feature>
<comment type="catalytic activity">
    <reaction evidence="13 14">
        <text>2,5-diamino-6-hydroxy-4-(5-phosphoribosylamino)-pyrimidine + H2O + H(+) = 5-amino-6-(5-phospho-D-ribosylamino)uracil + NH4(+)</text>
        <dbReference type="Rhea" id="RHEA:21868"/>
        <dbReference type="ChEBI" id="CHEBI:15377"/>
        <dbReference type="ChEBI" id="CHEBI:15378"/>
        <dbReference type="ChEBI" id="CHEBI:28938"/>
        <dbReference type="ChEBI" id="CHEBI:58453"/>
        <dbReference type="ChEBI" id="CHEBI:58614"/>
        <dbReference type="EC" id="3.5.4.26"/>
    </reaction>
</comment>
<feature type="binding site" evidence="16">
    <location>
        <position position="155"/>
    </location>
    <ligand>
        <name>NADP(+)</name>
        <dbReference type="ChEBI" id="CHEBI:58349"/>
    </ligand>
</feature>
<dbReference type="UniPathway" id="UPA00275">
    <property type="reaction ID" value="UER00401"/>
</dbReference>
<feature type="binding site" evidence="16">
    <location>
        <position position="197"/>
    </location>
    <ligand>
        <name>NADP(+)</name>
        <dbReference type="ChEBI" id="CHEBI:58349"/>
    </ligand>
</feature>
<feature type="binding site" evidence="16">
    <location>
        <position position="171"/>
    </location>
    <ligand>
        <name>NADP(+)</name>
        <dbReference type="ChEBI" id="CHEBI:58349"/>
    </ligand>
</feature>
<keyword evidence="9 14" id="KW-0521">NADP</keyword>
<evidence type="ECO:0000259" key="18">
    <source>
        <dbReference type="PROSITE" id="PS51747"/>
    </source>
</evidence>
<dbReference type="GO" id="GO:0008703">
    <property type="term" value="F:5-amino-6-(5-phosphoribosylamino)uracil reductase activity"/>
    <property type="evidence" value="ECO:0007669"/>
    <property type="project" value="UniProtKB-EC"/>
</dbReference>
<evidence type="ECO:0000256" key="13">
    <source>
        <dbReference type="ARBA" id="ARBA00049886"/>
    </source>
</evidence>
<evidence type="ECO:0000256" key="16">
    <source>
        <dbReference type="PIRSR" id="PIRSR006769-2"/>
    </source>
</evidence>
<dbReference type="eggNOG" id="COG0117">
    <property type="taxonomic scope" value="Bacteria"/>
</dbReference>
<evidence type="ECO:0000256" key="11">
    <source>
        <dbReference type="ARBA" id="ARBA00023268"/>
    </source>
</evidence>
<dbReference type="SUPFAM" id="SSF53927">
    <property type="entry name" value="Cytidine deaminase-like"/>
    <property type="match status" value="1"/>
</dbReference>
<feature type="active site" description="Proton donor" evidence="15">
    <location>
        <position position="57"/>
    </location>
</feature>
<comment type="pathway">
    <text evidence="3 14">Cofactor biosynthesis; riboflavin biosynthesis; 5-amino-6-(D-ribitylamino)uracil from GTP: step 3/4.</text>
</comment>
<dbReference type="EC" id="3.5.4.26" evidence="14"/>
<comment type="similarity">
    <text evidence="5 14">In the C-terminal section; belongs to the HTP reductase family.</text>
</comment>
<feature type="binding site" evidence="17">
    <location>
        <position position="89"/>
    </location>
    <ligand>
        <name>Zn(2+)</name>
        <dbReference type="ChEBI" id="CHEBI:29105"/>
        <note>catalytic</note>
    </ligand>
</feature>
<dbReference type="Pfam" id="PF01872">
    <property type="entry name" value="RibD_C"/>
    <property type="match status" value="1"/>
</dbReference>
<evidence type="ECO:0000256" key="12">
    <source>
        <dbReference type="ARBA" id="ARBA00049861"/>
    </source>
</evidence>
<dbReference type="HOGENOM" id="CLU_036590_1_0_11"/>
<reference evidence="20" key="1">
    <citation type="submission" date="2010-03" db="EMBL/GenBank/DDBJ databases">
        <title>The complete chromosome of Tsukamurella paurometabola DSM 20162.</title>
        <authorList>
            <consortium name="US DOE Joint Genome Institute (JGI-PGF)"/>
            <person name="Lucas S."/>
            <person name="Copeland A."/>
            <person name="Lapidus A."/>
            <person name="Glavina del Rio T."/>
            <person name="Dalin E."/>
            <person name="Tice H."/>
            <person name="Bruce D."/>
            <person name="Goodwin L."/>
            <person name="Pitluck S."/>
            <person name="Kyrpides N."/>
            <person name="Mavromatis K."/>
            <person name="Ivanova N."/>
            <person name="Mikhailova N."/>
            <person name="Munk A.C."/>
            <person name="Brettin T."/>
            <person name="Detter J.C."/>
            <person name="Tapia R."/>
            <person name="Han C."/>
            <person name="Larimer F."/>
            <person name="Land M."/>
            <person name="Hauser L."/>
            <person name="Markowitz V."/>
            <person name="Cheng J.-F."/>
            <person name="Hugenholtz P."/>
            <person name="Woyke T."/>
            <person name="Wu D."/>
            <person name="Jando M."/>
            <person name="Brambilla E."/>
            <person name="Klenk H.-P."/>
            <person name="Eisen J.A."/>
        </authorList>
    </citation>
    <scope>NUCLEOTIDE SEQUENCE [LARGE SCALE GENOMIC DNA]</scope>
    <source>
        <strain evidence="20">ATCC 8368 / DSM 20162 / CCUG 35730 / CIP 100753 / JCM 10117 / KCTC 9821 / NBRC 16120 / NCIMB 702349 / NCTC 13040</strain>
    </source>
</reference>
<dbReference type="RefSeq" id="WP_013127185.1">
    <property type="nucleotide sequence ID" value="NC_014158.1"/>
</dbReference>
<keyword evidence="11" id="KW-0511">Multifunctional enzyme</keyword>
<dbReference type="eggNOG" id="COG1985">
    <property type="taxonomic scope" value="Bacteria"/>
</dbReference>
<organism evidence="19 20">
    <name type="scientific">Tsukamurella paurometabola (strain ATCC 8368 / DSM 20162 / CCUG 35730 / CIP 100753 / JCM 10117 / KCTC 9821 / NBRC 16120 / NCIMB 702349 / NCTC 13040)</name>
    <name type="common">Corynebacterium paurometabolum</name>
    <dbReference type="NCBI Taxonomy" id="521096"/>
    <lineage>
        <taxon>Bacteria</taxon>
        <taxon>Bacillati</taxon>
        <taxon>Actinomycetota</taxon>
        <taxon>Actinomycetes</taxon>
        <taxon>Mycobacteriales</taxon>
        <taxon>Tsukamurellaceae</taxon>
        <taxon>Tsukamurella</taxon>
    </lineage>
</organism>
<feature type="binding site" evidence="16">
    <location>
        <position position="185"/>
    </location>
    <ligand>
        <name>substrate</name>
    </ligand>
</feature>
<dbReference type="PIRSF" id="PIRSF006769">
    <property type="entry name" value="RibD"/>
    <property type="match status" value="1"/>
</dbReference>
<feature type="binding site" evidence="16">
    <location>
        <position position="208"/>
    </location>
    <ligand>
        <name>substrate</name>
    </ligand>
</feature>
<dbReference type="EMBL" id="CP001966">
    <property type="protein sequence ID" value="ADG79166.1"/>
    <property type="molecule type" value="Genomic_DNA"/>
</dbReference>
<evidence type="ECO:0000256" key="10">
    <source>
        <dbReference type="ARBA" id="ARBA00023002"/>
    </source>
</evidence>
<feature type="binding site" evidence="17">
    <location>
        <position position="80"/>
    </location>
    <ligand>
        <name>Zn(2+)</name>
        <dbReference type="ChEBI" id="CHEBI:29105"/>
        <note>catalytic</note>
    </ligand>
</feature>
<dbReference type="GO" id="GO:0009231">
    <property type="term" value="P:riboflavin biosynthetic process"/>
    <property type="evidence" value="ECO:0007669"/>
    <property type="project" value="UniProtKB-UniPathway"/>
</dbReference>
<dbReference type="GO" id="GO:0008835">
    <property type="term" value="F:diaminohydroxyphosphoribosylaminopyrimidine deaminase activity"/>
    <property type="evidence" value="ECO:0007669"/>
    <property type="project" value="UniProtKB-EC"/>
</dbReference>
<comment type="pathway">
    <text evidence="2 14">Cofactor biosynthesis; riboflavin biosynthesis; 5-amino-6-(D-ribitylamino)uracil from GTP: step 2/4.</text>
</comment>
<dbReference type="GO" id="GO:0008270">
    <property type="term" value="F:zinc ion binding"/>
    <property type="evidence" value="ECO:0007669"/>
    <property type="project" value="InterPro"/>
</dbReference>
<comment type="similarity">
    <text evidence="4 14">In the N-terminal section; belongs to the cytidine and deoxycytidylate deaminase family.</text>
</comment>
<proteinExistence type="inferred from homology"/>
<comment type="function">
    <text evidence="1 14">Converts 2,5-diamino-6-(ribosylamino)-4(3h)-pyrimidinone 5'-phosphate into 5-amino-6-(ribosylamino)-2,4(1h,3h)-pyrimidinedione 5'-phosphate.</text>
</comment>
<feature type="binding site" evidence="17">
    <location>
        <position position="55"/>
    </location>
    <ligand>
        <name>Zn(2+)</name>
        <dbReference type="ChEBI" id="CHEBI:29105"/>
        <note>catalytic</note>
    </ligand>
</feature>
<comment type="catalytic activity">
    <reaction evidence="12 14">
        <text>5-amino-6-(5-phospho-D-ribitylamino)uracil + NADP(+) = 5-amino-6-(5-phospho-D-ribosylamino)uracil + NADPH + H(+)</text>
        <dbReference type="Rhea" id="RHEA:17845"/>
        <dbReference type="ChEBI" id="CHEBI:15378"/>
        <dbReference type="ChEBI" id="CHEBI:57783"/>
        <dbReference type="ChEBI" id="CHEBI:58349"/>
        <dbReference type="ChEBI" id="CHEBI:58421"/>
        <dbReference type="ChEBI" id="CHEBI:58453"/>
        <dbReference type="EC" id="1.1.1.193"/>
    </reaction>
</comment>
<gene>
    <name evidence="19" type="ordered locus">Tpau_2563</name>
</gene>
<keyword evidence="7 14" id="KW-0479">Metal-binding</keyword>
<dbReference type="KEGG" id="tpr:Tpau_2563"/>
<dbReference type="InterPro" id="IPR024072">
    <property type="entry name" value="DHFR-like_dom_sf"/>
</dbReference>
<evidence type="ECO:0000256" key="6">
    <source>
        <dbReference type="ARBA" id="ARBA00022619"/>
    </source>
</evidence>
<keyword evidence="14 19" id="KW-0378">Hydrolase</keyword>
<evidence type="ECO:0000256" key="9">
    <source>
        <dbReference type="ARBA" id="ARBA00022857"/>
    </source>
</evidence>
<accession>D5URW1</accession>
<name>D5URW1_TSUPD</name>
<evidence type="ECO:0000256" key="4">
    <source>
        <dbReference type="ARBA" id="ARBA00005259"/>
    </source>
</evidence>
<keyword evidence="6 14" id="KW-0686">Riboflavin biosynthesis</keyword>
<evidence type="ECO:0000256" key="7">
    <source>
        <dbReference type="ARBA" id="ARBA00022723"/>
    </source>
</evidence>
<feature type="binding site" evidence="16">
    <location>
        <begin position="268"/>
        <end position="274"/>
    </location>
    <ligand>
        <name>NADP(+)</name>
        <dbReference type="ChEBI" id="CHEBI:58349"/>
    </ligand>
</feature>
<dbReference type="InterPro" id="IPR016193">
    <property type="entry name" value="Cytidine_deaminase-like"/>
</dbReference>
<evidence type="ECO:0000256" key="1">
    <source>
        <dbReference type="ARBA" id="ARBA00002151"/>
    </source>
</evidence>
<dbReference type="NCBIfam" id="TIGR00326">
    <property type="entry name" value="eubact_ribD"/>
    <property type="match status" value="1"/>
</dbReference>
<evidence type="ECO:0000313" key="20">
    <source>
        <dbReference type="Proteomes" id="UP000001213"/>
    </source>
</evidence>
<dbReference type="InterPro" id="IPR050765">
    <property type="entry name" value="Riboflavin_Biosynth_HTPR"/>
</dbReference>
<evidence type="ECO:0000256" key="5">
    <source>
        <dbReference type="ARBA" id="ARBA00007417"/>
    </source>
</evidence>
<dbReference type="Proteomes" id="UP000001213">
    <property type="component" value="Chromosome"/>
</dbReference>
<evidence type="ECO:0000256" key="14">
    <source>
        <dbReference type="PIRNR" id="PIRNR006769"/>
    </source>
</evidence>
<feature type="binding site" evidence="16">
    <location>
        <position position="201"/>
    </location>
    <ligand>
        <name>NADP(+)</name>
        <dbReference type="ChEBI" id="CHEBI:58349"/>
    </ligand>
</feature>
<evidence type="ECO:0000256" key="15">
    <source>
        <dbReference type="PIRSR" id="PIRSR006769-1"/>
    </source>
</evidence>
<dbReference type="InterPro" id="IPR002734">
    <property type="entry name" value="RibDG_C"/>
</dbReference>
<feature type="binding site" evidence="16">
    <location>
        <position position="205"/>
    </location>
    <ligand>
        <name>substrate</name>
    </ligand>
</feature>
<dbReference type="InterPro" id="IPR004794">
    <property type="entry name" value="Eubact_RibD"/>
</dbReference>
<keyword evidence="10 14" id="KW-0560">Oxidoreductase</keyword>
<evidence type="ECO:0000256" key="2">
    <source>
        <dbReference type="ARBA" id="ARBA00004882"/>
    </source>
</evidence>
<protein>
    <recommendedName>
        <fullName evidence="14">Riboflavin biosynthesis protein RibD</fullName>
    </recommendedName>
    <domain>
        <recommendedName>
            <fullName evidence="14">Diaminohydroxyphosphoribosylaminopyrimidine deaminase</fullName>
            <shortName evidence="14">DRAP deaminase</shortName>
            <ecNumber evidence="14">3.5.4.26</ecNumber>
        </recommendedName>
        <alternativeName>
            <fullName evidence="14">Riboflavin-specific deaminase</fullName>
        </alternativeName>
    </domain>
    <domain>
        <recommendedName>
            <fullName evidence="14">5-amino-6-(5-phosphoribosylamino)uracil reductase</fullName>
            <ecNumber evidence="14">1.1.1.193</ecNumber>
        </recommendedName>
        <alternativeName>
            <fullName evidence="14">HTP reductase</fullName>
        </alternativeName>
    </domain>
</protein>
<dbReference type="PANTHER" id="PTHR38011:SF7">
    <property type="entry name" value="2,5-DIAMINO-6-RIBOSYLAMINO-4(3H)-PYRIMIDINONE 5'-PHOSPHATE REDUCTASE"/>
    <property type="match status" value="1"/>
</dbReference>
<dbReference type="EC" id="1.1.1.193" evidence="14"/>
<dbReference type="STRING" id="521096.Tpau_2563"/>
<keyword evidence="20" id="KW-1185">Reference proteome</keyword>
<dbReference type="Gene3D" id="3.40.430.10">
    <property type="entry name" value="Dihydrofolate Reductase, subunit A"/>
    <property type="match status" value="2"/>
</dbReference>
<dbReference type="Gene3D" id="3.40.140.10">
    <property type="entry name" value="Cytidine Deaminase, domain 2"/>
    <property type="match status" value="1"/>
</dbReference>
<dbReference type="PROSITE" id="PS51747">
    <property type="entry name" value="CYT_DCMP_DEAMINASES_2"/>
    <property type="match status" value="1"/>
</dbReference>
<dbReference type="InterPro" id="IPR016192">
    <property type="entry name" value="APOBEC/CMP_deaminase_Zn-bd"/>
</dbReference>
<dbReference type="AlphaFoldDB" id="D5URW1"/>
<evidence type="ECO:0000256" key="8">
    <source>
        <dbReference type="ARBA" id="ARBA00022833"/>
    </source>
</evidence>
<feature type="binding site" evidence="16">
    <location>
        <position position="169"/>
    </location>
    <ligand>
        <name>NADP(+)</name>
        <dbReference type="ChEBI" id="CHEBI:58349"/>
    </ligand>
</feature>
<dbReference type="PANTHER" id="PTHR38011">
    <property type="entry name" value="DIHYDROFOLATE REDUCTASE FAMILY PROTEIN (AFU_ORTHOLOGUE AFUA_8G06820)"/>
    <property type="match status" value="1"/>
</dbReference>
<dbReference type="CDD" id="cd01284">
    <property type="entry name" value="Riboflavin_deaminase-reductase"/>
    <property type="match status" value="1"/>
</dbReference>
<keyword evidence="8 14" id="KW-0862">Zinc</keyword>
<dbReference type="SUPFAM" id="SSF53597">
    <property type="entry name" value="Dihydrofolate reductase-like"/>
    <property type="match status" value="1"/>
</dbReference>
<dbReference type="Pfam" id="PF00383">
    <property type="entry name" value="dCMP_cyt_deam_1"/>
    <property type="match status" value="1"/>
</dbReference>